<name>A0A229URB5_9BACL</name>
<evidence type="ECO:0000256" key="1">
    <source>
        <dbReference type="SAM" id="MobiDB-lite"/>
    </source>
</evidence>
<feature type="signal peptide" evidence="2">
    <location>
        <begin position="1"/>
        <end position="35"/>
    </location>
</feature>
<sequence length="633" mass="66932">MSLKGGICLIGLRRWAILLLSVLMCFGTMISSAFASSGPITVTASYHENTGQVTITGTVNSGQGKLVTVQVTNPLNQLDYLDQTTAGENGSYQFNYVLKKRINGTYFVNIAGQDAGQATGTTFEVKMTANTSFDGHRTLTVTGNLGISAGNGFTVQIVNPLGTEEFKQDGVTGENGVYTVSYTIPRLILGNYVITVKGLRADAVATMMWNNTLADGRKNSSGGSGGTSHGAPGTTIPGTDTPIPLPKPNEAGLEVRITPDITVDPTGRIVSAKLDAEELSAVISAGGTHVIVEIQSKPGAEQYRLDAPANLFAPSSPNKITVATEFASVSMPVTLSANVNLEGAKQVGLVISKADLSKLPDDLRKLTENKPAIELSMAIDGAAVSMNHLAKVAIPYEPTEQELNDPEHIVVWSVDPTGKVEPVPNGKYDAASGTVTFTASHFNTFAVAFVKKSFTDLDTVEWAKKPIEVMASKGIISGISDMSFNPGAAITRADFMMLLTKTFGFTAEVPSNFSDVHPNSYYYEAVGIAKQLGLAEGQGDGRFNPNEQISRQDMMVLLSRAMSKAGKLDARGMASDLDAFTDKSNVASYAVNDIAALIQGGIVEGNGSMLNPTGNATRAEAAVLLYRIYNTVL</sequence>
<dbReference type="PANTHER" id="PTHR43308">
    <property type="entry name" value="OUTER MEMBRANE PROTEIN ALPHA-RELATED"/>
    <property type="match status" value="1"/>
</dbReference>
<dbReference type="OrthoDB" id="9798386at2"/>
<feature type="domain" description="SLH" evidence="3">
    <location>
        <begin position="450"/>
        <end position="513"/>
    </location>
</feature>
<comment type="caution">
    <text evidence="4">The sequence shown here is derived from an EMBL/GenBank/DDBJ whole genome shotgun (WGS) entry which is preliminary data.</text>
</comment>
<keyword evidence="5" id="KW-1185">Reference proteome</keyword>
<evidence type="ECO:0000259" key="3">
    <source>
        <dbReference type="PROSITE" id="PS51272"/>
    </source>
</evidence>
<feature type="chain" id="PRO_5012579093" description="SLH domain-containing protein" evidence="2">
    <location>
        <begin position="36"/>
        <end position="633"/>
    </location>
</feature>
<gene>
    <name evidence="4" type="ORF">CF651_15650</name>
</gene>
<reference evidence="4 5" key="1">
    <citation type="submission" date="2017-07" db="EMBL/GenBank/DDBJ databases">
        <title>Genome sequencing and assembly of Paenibacillus rigui.</title>
        <authorList>
            <person name="Mayilraj S."/>
        </authorList>
    </citation>
    <scope>NUCLEOTIDE SEQUENCE [LARGE SCALE GENOMIC DNA]</scope>
    <source>
        <strain evidence="4 5">JCM 16352</strain>
    </source>
</reference>
<feature type="domain" description="SLH" evidence="3">
    <location>
        <begin position="514"/>
        <end position="572"/>
    </location>
</feature>
<evidence type="ECO:0000256" key="2">
    <source>
        <dbReference type="SAM" id="SignalP"/>
    </source>
</evidence>
<accession>A0A229URB5</accession>
<protein>
    <recommendedName>
        <fullName evidence="3">SLH domain-containing protein</fullName>
    </recommendedName>
</protein>
<dbReference type="Proteomes" id="UP000215509">
    <property type="component" value="Unassembled WGS sequence"/>
</dbReference>
<feature type="region of interest" description="Disordered" evidence="1">
    <location>
        <begin position="216"/>
        <end position="250"/>
    </location>
</feature>
<dbReference type="AlphaFoldDB" id="A0A229URB5"/>
<keyword evidence="2" id="KW-0732">Signal</keyword>
<organism evidence="4 5">
    <name type="scientific">Paenibacillus rigui</name>
    <dbReference type="NCBI Taxonomy" id="554312"/>
    <lineage>
        <taxon>Bacteria</taxon>
        <taxon>Bacillati</taxon>
        <taxon>Bacillota</taxon>
        <taxon>Bacilli</taxon>
        <taxon>Bacillales</taxon>
        <taxon>Paenibacillaceae</taxon>
        <taxon>Paenibacillus</taxon>
    </lineage>
</organism>
<dbReference type="InterPro" id="IPR001119">
    <property type="entry name" value="SLH_dom"/>
</dbReference>
<feature type="compositionally biased region" description="Low complexity" evidence="1">
    <location>
        <begin position="229"/>
        <end position="242"/>
    </location>
</feature>
<dbReference type="EMBL" id="NMQW01000022">
    <property type="protein sequence ID" value="OXM85439.1"/>
    <property type="molecule type" value="Genomic_DNA"/>
</dbReference>
<proteinExistence type="predicted"/>
<dbReference type="Pfam" id="PF00395">
    <property type="entry name" value="SLH"/>
    <property type="match status" value="3"/>
</dbReference>
<evidence type="ECO:0000313" key="4">
    <source>
        <dbReference type="EMBL" id="OXM85439.1"/>
    </source>
</evidence>
<dbReference type="PROSITE" id="PS51272">
    <property type="entry name" value="SLH"/>
    <property type="match status" value="3"/>
</dbReference>
<feature type="domain" description="SLH" evidence="3">
    <location>
        <begin position="577"/>
        <end position="633"/>
    </location>
</feature>
<dbReference type="InterPro" id="IPR051465">
    <property type="entry name" value="Cell_Envelope_Struct_Comp"/>
</dbReference>
<evidence type="ECO:0000313" key="5">
    <source>
        <dbReference type="Proteomes" id="UP000215509"/>
    </source>
</evidence>